<evidence type="ECO:0000313" key="2">
    <source>
        <dbReference type="EMBL" id="JAI57201.1"/>
    </source>
</evidence>
<accession>A0A0P4VY22</accession>
<protein>
    <submittedName>
        <fullName evidence="2">Uncharacterized protein</fullName>
    </submittedName>
</protein>
<feature type="region of interest" description="Disordered" evidence="1">
    <location>
        <begin position="1"/>
        <end position="23"/>
    </location>
</feature>
<proteinExistence type="predicted"/>
<evidence type="ECO:0000256" key="1">
    <source>
        <dbReference type="SAM" id="MobiDB-lite"/>
    </source>
</evidence>
<reference evidence="2" key="1">
    <citation type="submission" date="2015-09" db="EMBL/GenBank/DDBJ databases">
        <title>Scylla olivacea transcriptome.</title>
        <authorList>
            <person name="Ikhwanuddin M."/>
        </authorList>
    </citation>
    <scope>NUCLEOTIDE SEQUENCE</scope>
</reference>
<dbReference type="AlphaFoldDB" id="A0A0P4VY22"/>
<organism evidence="2">
    <name type="scientific">Scylla olivacea</name>
    <name type="common">Orange mud crab</name>
    <name type="synonym">Cancer olivacea</name>
    <dbReference type="NCBI Taxonomy" id="85551"/>
    <lineage>
        <taxon>Eukaryota</taxon>
        <taxon>Metazoa</taxon>
        <taxon>Ecdysozoa</taxon>
        <taxon>Arthropoda</taxon>
        <taxon>Crustacea</taxon>
        <taxon>Multicrustacea</taxon>
        <taxon>Malacostraca</taxon>
        <taxon>Eumalacostraca</taxon>
        <taxon>Eucarida</taxon>
        <taxon>Decapoda</taxon>
        <taxon>Pleocyemata</taxon>
        <taxon>Brachyura</taxon>
        <taxon>Eubrachyura</taxon>
        <taxon>Portunoidea</taxon>
        <taxon>Portunidae</taxon>
        <taxon>Portuninae</taxon>
        <taxon>Scylla</taxon>
    </lineage>
</organism>
<name>A0A0P4VY22_SCYOL</name>
<sequence>MSPTSELKYLSAPAGGGGEGEGSRRVLVAEEKVMQEEGGGEDEGREEALTEELIQDILGPEDDTQCVGGARDGALQRLATPMTYLVLSSAASLVQGMFYTFANATLSTIERRFRLPSKVSG</sequence>
<dbReference type="EMBL" id="GDRN01108597">
    <property type="protein sequence ID" value="JAI57201.1"/>
    <property type="molecule type" value="Transcribed_RNA"/>
</dbReference>